<dbReference type="EMBL" id="APJW01000001">
    <property type="protein sequence ID" value="EQM62874.1"/>
    <property type="molecule type" value="Genomic_DNA"/>
</dbReference>
<protein>
    <submittedName>
        <fullName evidence="2">Gamma-glutamyl ligase family protein</fullName>
    </submittedName>
</protein>
<dbReference type="PANTHER" id="PTHR47917:SF1">
    <property type="entry name" value="COENZYME F420:L-GLUTAMATE LIGASE"/>
    <property type="match status" value="1"/>
</dbReference>
<sequence length="243" mass="27051">MQILPVSTPKIRPYDDLSSILVNALPRLEEKSIVVITSKIISLCEGAIADPHTITKDDLVKREAEAFIYCERYAMYLTKKHGVLLPSAGIDESNAEGYYVLYPRDILKSVNTLGMWLKEHYGVHDLGVIISDSHTTPMRRGVLGLGLCWHGFHPLYSYVGKPDCFGRPLQMTHINLLDALATSAVLCMGEGNEQTPLAIIQNAPKVTFHNQMTSQEDYLALCIGGEEDLYGPILHATTWETLH</sequence>
<dbReference type="RefSeq" id="WP_020370677.1">
    <property type="nucleotide sequence ID" value="NZ_APJW01000001.1"/>
</dbReference>
<comment type="caution">
    <text evidence="2">The sequence shown here is derived from an EMBL/GenBank/DDBJ whole genome shotgun (WGS) entry which is preliminary data.</text>
</comment>
<dbReference type="InterPro" id="IPR026416">
    <property type="entry name" value="Fol_metab_g-glu_lig"/>
</dbReference>
<evidence type="ECO:0000313" key="3">
    <source>
        <dbReference type="Proteomes" id="UP000016064"/>
    </source>
</evidence>
<dbReference type="Gene3D" id="3.30.1330.100">
    <property type="entry name" value="CofE-like"/>
    <property type="match status" value="1"/>
</dbReference>
<keyword evidence="3" id="KW-1185">Reference proteome</keyword>
<evidence type="ECO:0000313" key="2">
    <source>
        <dbReference type="EMBL" id="EQM62874.1"/>
    </source>
</evidence>
<keyword evidence="2" id="KW-0436">Ligase</keyword>
<organism evidence="2 3">
    <name type="scientific">Chlamydia ibidis 10-1398/6</name>
    <dbReference type="NCBI Taxonomy" id="1046581"/>
    <lineage>
        <taxon>Bacteria</taxon>
        <taxon>Pseudomonadati</taxon>
        <taxon>Chlamydiota</taxon>
        <taxon>Chlamydiia</taxon>
        <taxon>Chlamydiales</taxon>
        <taxon>Chlamydiaceae</taxon>
        <taxon>Chlamydia/Chlamydophila group</taxon>
        <taxon>Chlamydia</taxon>
    </lineage>
</organism>
<dbReference type="NCBIfam" id="TIGR04132">
    <property type="entry name" value="intra_fol_E_lig"/>
    <property type="match status" value="1"/>
</dbReference>
<dbReference type="GO" id="GO:0016874">
    <property type="term" value="F:ligase activity"/>
    <property type="evidence" value="ECO:0007669"/>
    <property type="project" value="UniProtKB-KW"/>
</dbReference>
<dbReference type="PANTHER" id="PTHR47917">
    <property type="match status" value="1"/>
</dbReference>
<gene>
    <name evidence="2" type="ORF">H359_0021</name>
</gene>
<reference evidence="2 3" key="1">
    <citation type="submission" date="2013-07" db="EMBL/GenBank/DDBJ databases">
        <title>Isolation of a new Chlamydia species from the feral Sacred Ibis (Threskiornis aethiopicus): Chlamydia ibidis.</title>
        <authorList>
            <person name="Vorimore F."/>
            <person name="Hsia R.-C."/>
            <person name="Huot-Creasy H."/>
            <person name="Bastian S."/>
            <person name="Deruyter L."/>
            <person name="Passet A."/>
            <person name="Sachse K."/>
            <person name="Bavoil P."/>
            <person name="Myers G."/>
            <person name="Laroucau K."/>
        </authorList>
    </citation>
    <scope>NUCLEOTIDE SEQUENCE [LARGE SCALE GENOMIC DNA]</scope>
    <source>
        <strain evidence="2 3">10-1398/6</strain>
    </source>
</reference>
<name>A0ABN0MZX9_9CHLA</name>
<accession>A0ABN0MZX9</accession>
<dbReference type="InterPro" id="IPR002847">
    <property type="entry name" value="F420-0_gamma-glut_ligase-dom"/>
</dbReference>
<evidence type="ECO:0000259" key="1">
    <source>
        <dbReference type="Pfam" id="PF01996"/>
    </source>
</evidence>
<dbReference type="SUPFAM" id="SSF144010">
    <property type="entry name" value="CofE-like"/>
    <property type="match status" value="1"/>
</dbReference>
<proteinExistence type="predicted"/>
<dbReference type="Pfam" id="PF01996">
    <property type="entry name" value="F420_ligase"/>
    <property type="match status" value="1"/>
</dbReference>
<dbReference type="Proteomes" id="UP000016064">
    <property type="component" value="Unassembled WGS sequence"/>
</dbReference>
<feature type="domain" description="Coenzyme F420:L-glutamate ligase-like" evidence="1">
    <location>
        <begin position="6"/>
        <end position="202"/>
    </location>
</feature>